<dbReference type="InterPro" id="IPR041657">
    <property type="entry name" value="HTH_17"/>
</dbReference>
<evidence type="ECO:0000259" key="2">
    <source>
        <dbReference type="Pfam" id="PF12728"/>
    </source>
</evidence>
<dbReference type="EMBL" id="JBHSNW010000030">
    <property type="protein sequence ID" value="MFC5821129.1"/>
    <property type="molecule type" value="Genomic_DNA"/>
</dbReference>
<feature type="region of interest" description="Disordered" evidence="1">
    <location>
        <begin position="1"/>
        <end position="30"/>
    </location>
</feature>
<dbReference type="Proteomes" id="UP001596096">
    <property type="component" value="Unassembled WGS sequence"/>
</dbReference>
<feature type="domain" description="Helix-turn-helix" evidence="2">
    <location>
        <begin position="44"/>
        <end position="89"/>
    </location>
</feature>
<evidence type="ECO:0000256" key="1">
    <source>
        <dbReference type="SAM" id="MobiDB-lite"/>
    </source>
</evidence>
<accession>A0ABW1C7Q9</accession>
<dbReference type="Pfam" id="PF12728">
    <property type="entry name" value="HTH_17"/>
    <property type="match status" value="1"/>
</dbReference>
<evidence type="ECO:0000313" key="4">
    <source>
        <dbReference type="Proteomes" id="UP001596096"/>
    </source>
</evidence>
<organism evidence="3 4">
    <name type="scientific">Nonomuraea harbinensis</name>
    <dbReference type="NCBI Taxonomy" id="1286938"/>
    <lineage>
        <taxon>Bacteria</taxon>
        <taxon>Bacillati</taxon>
        <taxon>Actinomycetota</taxon>
        <taxon>Actinomycetes</taxon>
        <taxon>Streptosporangiales</taxon>
        <taxon>Streptosporangiaceae</taxon>
        <taxon>Nonomuraea</taxon>
    </lineage>
</organism>
<proteinExistence type="predicted"/>
<protein>
    <submittedName>
        <fullName evidence="3">Helix-turn-helix domain-containing protein</fullName>
    </submittedName>
</protein>
<reference evidence="4" key="1">
    <citation type="journal article" date="2019" name="Int. J. Syst. Evol. Microbiol.">
        <title>The Global Catalogue of Microorganisms (GCM) 10K type strain sequencing project: providing services to taxonomists for standard genome sequencing and annotation.</title>
        <authorList>
            <consortium name="The Broad Institute Genomics Platform"/>
            <consortium name="The Broad Institute Genome Sequencing Center for Infectious Disease"/>
            <person name="Wu L."/>
            <person name="Ma J."/>
        </authorList>
    </citation>
    <scope>NUCLEOTIDE SEQUENCE [LARGE SCALE GENOMIC DNA]</scope>
    <source>
        <strain evidence="4">CGMCC 4.7106</strain>
    </source>
</reference>
<sequence length="96" mass="10445">MSNARGLSTVGEPLTSRHTHMPPAGEPTSTASPCACFPLLLKEEHVLELLQIGRSVYFQLIKSGELESVLIGRSRRVPRDSLLAYVQQLRTTASAA</sequence>
<dbReference type="RefSeq" id="WP_219549979.1">
    <property type="nucleotide sequence ID" value="NZ_JAHKRN010000053.1"/>
</dbReference>
<evidence type="ECO:0000313" key="3">
    <source>
        <dbReference type="EMBL" id="MFC5821129.1"/>
    </source>
</evidence>
<name>A0ABW1C7Q9_9ACTN</name>
<comment type="caution">
    <text evidence="3">The sequence shown here is derived from an EMBL/GenBank/DDBJ whole genome shotgun (WGS) entry which is preliminary data.</text>
</comment>
<gene>
    <name evidence="3" type="ORF">ACFPUY_39075</name>
</gene>
<keyword evidence="4" id="KW-1185">Reference proteome</keyword>